<organism evidence="1 2">
    <name type="scientific">Mobiluncus mulieris</name>
    <dbReference type="NCBI Taxonomy" id="2052"/>
    <lineage>
        <taxon>Bacteria</taxon>
        <taxon>Bacillati</taxon>
        <taxon>Actinomycetota</taxon>
        <taxon>Actinomycetes</taxon>
        <taxon>Actinomycetales</taxon>
        <taxon>Actinomycetaceae</taxon>
        <taxon>Mobiluncus</taxon>
    </lineage>
</organism>
<dbReference type="Proteomes" id="UP000575397">
    <property type="component" value="Unassembled WGS sequence"/>
</dbReference>
<reference evidence="1 2" key="1">
    <citation type="submission" date="2020-04" db="EMBL/GenBank/DDBJ databases">
        <title>Antimicrobial susceptibility and clonality of vaginal-derived multi-drug resistant Mobiluncus isolates in China.</title>
        <authorList>
            <person name="Zhang X."/>
        </authorList>
    </citation>
    <scope>NUCLEOTIDE SEQUENCE [LARGE SCALE GENOMIC DNA]</scope>
    <source>
        <strain evidence="1 2">12</strain>
    </source>
</reference>
<proteinExistence type="predicted"/>
<dbReference type="EMBL" id="JABCUS010000027">
    <property type="protein sequence ID" value="NMX04238.1"/>
    <property type="molecule type" value="Genomic_DNA"/>
</dbReference>
<sequence>MLSILEYQIGEKVGVTNKVYFFKNLIEGDEKALKAAEQEANKLTPRTFGTSRKLLQDFLETYPWGLWEHLCQYTSISEKTLGLAQEVFANIHPNMQAFLMGTRDSSQLITHDYENLVQNNDSNYAPSWWAAEAMQPFQVTLPGWYEEESKSWLPFLMDEYEISPGKWRAVADSPAETDNINIYTINSYSDWVNLCRQYPAFRRTSYPLDSFEPKLWVTANLDEARNRYDAIRLSVPGYLDAAYRYETYLYNAPCLLMGWHPGATLWLRAFSQRALHRA</sequence>
<gene>
    <name evidence="1" type="ORF">HHJ77_10025</name>
</gene>
<evidence type="ECO:0000313" key="1">
    <source>
        <dbReference type="EMBL" id="NMX04238.1"/>
    </source>
</evidence>
<dbReference type="AlphaFoldDB" id="A0A7Y0UVN6"/>
<evidence type="ECO:0000313" key="2">
    <source>
        <dbReference type="Proteomes" id="UP000575397"/>
    </source>
</evidence>
<name>A0A7Y0UVN6_9ACTO</name>
<comment type="caution">
    <text evidence="1">The sequence shown here is derived from an EMBL/GenBank/DDBJ whole genome shotgun (WGS) entry which is preliminary data.</text>
</comment>
<accession>A0A7Y0UVN6</accession>
<protein>
    <submittedName>
        <fullName evidence="1">Uncharacterized protein</fullName>
    </submittedName>
</protein>